<gene>
    <name evidence="3" type="ORF">QFZ49_006816</name>
</gene>
<dbReference type="InterPro" id="IPR002347">
    <property type="entry name" value="SDR_fam"/>
</dbReference>
<accession>A0ABU0RY04</accession>
<dbReference type="InterPro" id="IPR036291">
    <property type="entry name" value="NAD(P)-bd_dom_sf"/>
</dbReference>
<proteinExistence type="inferred from homology"/>
<dbReference type="PANTHER" id="PTHR43157:SF31">
    <property type="entry name" value="PHOSPHATIDYLINOSITOL-GLYCAN BIOSYNTHESIS CLASS F PROTEIN"/>
    <property type="match status" value="1"/>
</dbReference>
<comment type="similarity">
    <text evidence="2">Belongs to the short-chain dehydrogenases/reductases (SDR) family.</text>
</comment>
<name>A0ABU0RY04_9ACTN</name>
<dbReference type="PRINTS" id="PR00080">
    <property type="entry name" value="SDRFAMILY"/>
</dbReference>
<dbReference type="Proteomes" id="UP001223072">
    <property type="component" value="Unassembled WGS sequence"/>
</dbReference>
<keyword evidence="4" id="KW-1185">Reference proteome</keyword>
<protein>
    <submittedName>
        <fullName evidence="3">NAD(P)-dependent dehydrogenase (Short-subunit alcohol dehydrogenase family)</fullName>
    </submittedName>
</protein>
<dbReference type="Gene3D" id="3.40.50.720">
    <property type="entry name" value="NAD(P)-binding Rossmann-like Domain"/>
    <property type="match status" value="1"/>
</dbReference>
<reference evidence="3 4" key="1">
    <citation type="submission" date="2023-07" db="EMBL/GenBank/DDBJ databases">
        <title>Comparative genomics of wheat-associated soil bacteria to identify genetic determinants of phenazine resistance.</title>
        <authorList>
            <person name="Mouncey N."/>
        </authorList>
    </citation>
    <scope>NUCLEOTIDE SEQUENCE [LARGE SCALE GENOMIC DNA]</scope>
    <source>
        <strain evidence="3 4">W2I16</strain>
    </source>
</reference>
<evidence type="ECO:0000256" key="2">
    <source>
        <dbReference type="RuleBase" id="RU000363"/>
    </source>
</evidence>
<evidence type="ECO:0000313" key="4">
    <source>
        <dbReference type="Proteomes" id="UP001223072"/>
    </source>
</evidence>
<keyword evidence="1" id="KW-0560">Oxidoreductase</keyword>
<dbReference type="SUPFAM" id="SSF51735">
    <property type="entry name" value="NAD(P)-binding Rossmann-fold domains"/>
    <property type="match status" value="1"/>
</dbReference>
<evidence type="ECO:0000313" key="3">
    <source>
        <dbReference type="EMBL" id="MDQ0936841.1"/>
    </source>
</evidence>
<dbReference type="PRINTS" id="PR00081">
    <property type="entry name" value="GDHRDH"/>
</dbReference>
<dbReference type="Pfam" id="PF00106">
    <property type="entry name" value="adh_short"/>
    <property type="match status" value="1"/>
</dbReference>
<organism evidence="3 4">
    <name type="scientific">Streptomyces turgidiscabies</name>
    <dbReference type="NCBI Taxonomy" id="85558"/>
    <lineage>
        <taxon>Bacteria</taxon>
        <taxon>Bacillati</taxon>
        <taxon>Actinomycetota</taxon>
        <taxon>Actinomycetes</taxon>
        <taxon>Kitasatosporales</taxon>
        <taxon>Streptomycetaceae</taxon>
        <taxon>Streptomyces</taxon>
    </lineage>
</organism>
<sequence length="273" mass="28699">MAASRAYGGGMSTVLITGATSGLGRYVAFELVRSGHTVLAHGRDPDRTERLVTQLRAEGDAEGFVADLASLAAVRELGARVSDAHPGLDVLVNNAGVGAGPRGSARELSVDGHELRLAVNYLAPVVLTRALLPALRAGAPSRVVNVGSAGQAPLDFDDPELTRGYSGTTAYVRSKFALAAHTFTLAEELAAWDISVNVLHPATYMDTTMVREAGVTPWSSVADGAAAVVALVTRESGSGRYFDGTSPSRAHEDMYDEEVRGRLARVTEQLLRA</sequence>
<comment type="caution">
    <text evidence="3">The sequence shown here is derived from an EMBL/GenBank/DDBJ whole genome shotgun (WGS) entry which is preliminary data.</text>
</comment>
<dbReference type="EMBL" id="JAUSZS010000008">
    <property type="protein sequence ID" value="MDQ0936841.1"/>
    <property type="molecule type" value="Genomic_DNA"/>
</dbReference>
<dbReference type="PANTHER" id="PTHR43157">
    <property type="entry name" value="PHOSPHATIDYLINOSITOL-GLYCAN BIOSYNTHESIS CLASS F PROTEIN-RELATED"/>
    <property type="match status" value="1"/>
</dbReference>
<evidence type="ECO:0000256" key="1">
    <source>
        <dbReference type="ARBA" id="ARBA00023002"/>
    </source>
</evidence>